<sequence length="166" mass="18892">MQFWAAGQGVNAGIHNHATDTFCEIHVCLVNGSGKGGMHYLSSSKEAYDPLTTLDSTFKQLPLPAFYEHGPLWDIDAQNKPVVRSNGTVVYPWHKWQAGIDTSWNQSFDIWVVFEFNNRMSALPFTSASTQRFIPNMFNVFFAILLICIQSELLRELDYFEKGHLN</sequence>
<protein>
    <recommendedName>
        <fullName evidence="1">Aldos-2-ulose dehydratase/isomerase (AUDH) Cupin domain-containing protein</fullName>
    </recommendedName>
</protein>
<proteinExistence type="predicted"/>
<dbReference type="EMBL" id="CAJOBH010249602">
    <property type="protein sequence ID" value="CAF5134906.1"/>
    <property type="molecule type" value="Genomic_DNA"/>
</dbReference>
<gene>
    <name evidence="2" type="ORF">BYL167_LOCUS69150</name>
</gene>
<organism evidence="2 3">
    <name type="scientific">Rotaria magnacalcarata</name>
    <dbReference type="NCBI Taxonomy" id="392030"/>
    <lineage>
        <taxon>Eukaryota</taxon>
        <taxon>Metazoa</taxon>
        <taxon>Spiralia</taxon>
        <taxon>Gnathifera</taxon>
        <taxon>Rotifera</taxon>
        <taxon>Eurotatoria</taxon>
        <taxon>Bdelloidea</taxon>
        <taxon>Philodinida</taxon>
        <taxon>Philodinidae</taxon>
        <taxon>Rotaria</taxon>
    </lineage>
</organism>
<dbReference type="InterPro" id="IPR040887">
    <property type="entry name" value="AUDH_Cupin"/>
</dbReference>
<name>A0A8S3FQU0_9BILA</name>
<dbReference type="AlphaFoldDB" id="A0A8S3FQU0"/>
<evidence type="ECO:0000313" key="3">
    <source>
        <dbReference type="Proteomes" id="UP000681967"/>
    </source>
</evidence>
<evidence type="ECO:0000313" key="2">
    <source>
        <dbReference type="EMBL" id="CAF5134906.1"/>
    </source>
</evidence>
<dbReference type="Gene3D" id="2.60.120.990">
    <property type="match status" value="1"/>
</dbReference>
<reference evidence="2" key="1">
    <citation type="submission" date="2021-02" db="EMBL/GenBank/DDBJ databases">
        <authorList>
            <person name="Nowell W R."/>
        </authorList>
    </citation>
    <scope>NUCLEOTIDE SEQUENCE</scope>
</reference>
<evidence type="ECO:0000259" key="1">
    <source>
        <dbReference type="Pfam" id="PF18637"/>
    </source>
</evidence>
<feature type="domain" description="Aldos-2-ulose dehydratase/isomerase (AUDH) Cupin" evidence="1">
    <location>
        <begin position="1"/>
        <end position="117"/>
    </location>
</feature>
<dbReference type="Pfam" id="PF18637">
    <property type="entry name" value="AUDH_Cupin"/>
    <property type="match status" value="1"/>
</dbReference>
<dbReference type="Proteomes" id="UP000681967">
    <property type="component" value="Unassembled WGS sequence"/>
</dbReference>
<comment type="caution">
    <text evidence="2">The sequence shown here is derived from an EMBL/GenBank/DDBJ whole genome shotgun (WGS) entry which is preliminary data.</text>
</comment>
<accession>A0A8S3FQU0</accession>